<evidence type="ECO:0000313" key="7">
    <source>
        <dbReference type="Proteomes" id="UP000199118"/>
    </source>
</evidence>
<sequence length="202" mass="20851">MRRLTLLTAGFCLLAAPAIATVIEFAPGGEAQVRPPTPAAGAPDFSSKVALKALAETAALRHAGGAGPRAAGLSATEFIALFLALIERESGWNPRAVSRKGAQGLGQLMPETARDLGVSDPFDAAQNLDGAARYFAAQLARFGDVPLALAAYNAGPEAVARHGGVPPYPETRAYVAALTGDAHAPASPTPTDQHRNTGIWEF</sequence>
<dbReference type="InterPro" id="IPR023346">
    <property type="entry name" value="Lysozyme-like_dom_sf"/>
</dbReference>
<gene>
    <name evidence="6" type="ORF">SAMN05444336_11424</name>
</gene>
<reference evidence="6 7" key="1">
    <citation type="submission" date="2016-10" db="EMBL/GenBank/DDBJ databases">
        <authorList>
            <person name="de Groot N.N."/>
        </authorList>
    </citation>
    <scope>NUCLEOTIDE SEQUENCE [LARGE SCALE GENOMIC DNA]</scope>
    <source>
        <strain evidence="6 7">DSM 17890</strain>
    </source>
</reference>
<keyword evidence="4" id="KW-0732">Signal</keyword>
<evidence type="ECO:0000256" key="2">
    <source>
        <dbReference type="ARBA" id="ARBA00009387"/>
    </source>
</evidence>
<evidence type="ECO:0000256" key="4">
    <source>
        <dbReference type="SAM" id="SignalP"/>
    </source>
</evidence>
<evidence type="ECO:0000259" key="5">
    <source>
        <dbReference type="Pfam" id="PF01464"/>
    </source>
</evidence>
<evidence type="ECO:0000256" key="3">
    <source>
        <dbReference type="SAM" id="MobiDB-lite"/>
    </source>
</evidence>
<dbReference type="CDD" id="cd00254">
    <property type="entry name" value="LT-like"/>
    <property type="match status" value="1"/>
</dbReference>
<dbReference type="EMBL" id="FNMZ01000014">
    <property type="protein sequence ID" value="SDX94205.1"/>
    <property type="molecule type" value="Genomic_DNA"/>
</dbReference>
<keyword evidence="7" id="KW-1185">Reference proteome</keyword>
<feature type="domain" description="Transglycosylase SLT" evidence="5">
    <location>
        <begin position="80"/>
        <end position="162"/>
    </location>
</feature>
<dbReference type="STRING" id="356660.SAMN05444336_11424"/>
<dbReference type="Pfam" id="PF01464">
    <property type="entry name" value="SLT"/>
    <property type="match status" value="1"/>
</dbReference>
<protein>
    <submittedName>
        <fullName evidence="6">Transglycosylase SLT domain-containing protein</fullName>
    </submittedName>
</protein>
<dbReference type="OrthoDB" id="9815002at2"/>
<comment type="similarity">
    <text evidence="2">Belongs to the virb1 family.</text>
</comment>
<dbReference type="RefSeq" id="WP_092685483.1">
    <property type="nucleotide sequence ID" value="NZ_FNMZ01000014.1"/>
</dbReference>
<organism evidence="6 7">
    <name type="scientific">Albimonas donghaensis</name>
    <dbReference type="NCBI Taxonomy" id="356660"/>
    <lineage>
        <taxon>Bacteria</taxon>
        <taxon>Pseudomonadati</taxon>
        <taxon>Pseudomonadota</taxon>
        <taxon>Alphaproteobacteria</taxon>
        <taxon>Rhodobacterales</taxon>
        <taxon>Paracoccaceae</taxon>
        <taxon>Albimonas</taxon>
    </lineage>
</organism>
<dbReference type="InterPro" id="IPR008258">
    <property type="entry name" value="Transglycosylase_SLT_dom_1"/>
</dbReference>
<proteinExistence type="inferred from homology"/>
<feature type="region of interest" description="Disordered" evidence="3">
    <location>
        <begin position="182"/>
        <end position="202"/>
    </location>
</feature>
<dbReference type="PANTHER" id="PTHR37423">
    <property type="entry name" value="SOLUBLE LYTIC MUREIN TRANSGLYCOSYLASE-RELATED"/>
    <property type="match status" value="1"/>
</dbReference>
<dbReference type="Proteomes" id="UP000199118">
    <property type="component" value="Unassembled WGS sequence"/>
</dbReference>
<dbReference type="PANTHER" id="PTHR37423:SF2">
    <property type="entry name" value="MEMBRANE-BOUND LYTIC MUREIN TRANSGLYCOSYLASE C"/>
    <property type="match status" value="1"/>
</dbReference>
<comment type="similarity">
    <text evidence="1">Belongs to the transglycosylase Slt family.</text>
</comment>
<feature type="chain" id="PRO_5011702201" evidence="4">
    <location>
        <begin position="21"/>
        <end position="202"/>
    </location>
</feature>
<dbReference type="Gene3D" id="1.10.530.10">
    <property type="match status" value="1"/>
</dbReference>
<name>A0A1H3FTR0_9RHOB</name>
<evidence type="ECO:0000256" key="1">
    <source>
        <dbReference type="ARBA" id="ARBA00007734"/>
    </source>
</evidence>
<feature type="signal peptide" evidence="4">
    <location>
        <begin position="1"/>
        <end position="20"/>
    </location>
</feature>
<evidence type="ECO:0000313" key="6">
    <source>
        <dbReference type="EMBL" id="SDX94205.1"/>
    </source>
</evidence>
<dbReference type="AlphaFoldDB" id="A0A1H3FTR0"/>
<accession>A0A1H3FTR0</accession>
<dbReference type="SUPFAM" id="SSF53955">
    <property type="entry name" value="Lysozyme-like"/>
    <property type="match status" value="1"/>
</dbReference>